<dbReference type="GO" id="GO:0003700">
    <property type="term" value="F:DNA-binding transcription factor activity"/>
    <property type="evidence" value="ECO:0007669"/>
    <property type="project" value="InterPro"/>
</dbReference>
<dbReference type="STRING" id="29655.A0A0K9NIV4"/>
<evidence type="ECO:0000313" key="6">
    <source>
        <dbReference type="Proteomes" id="UP000036987"/>
    </source>
</evidence>
<protein>
    <recommendedName>
        <fullName evidence="4">BHLH domain-containing protein</fullName>
    </recommendedName>
</protein>
<evidence type="ECO:0000259" key="4">
    <source>
        <dbReference type="PROSITE" id="PS50888"/>
    </source>
</evidence>
<accession>A0A0K9NIV4</accession>
<dbReference type="InterPro" id="IPR025610">
    <property type="entry name" value="MYC/MYB_N"/>
</dbReference>
<evidence type="ECO:0000256" key="1">
    <source>
        <dbReference type="ARBA" id="ARBA00023015"/>
    </source>
</evidence>
<organism evidence="5 6">
    <name type="scientific">Zostera marina</name>
    <name type="common">Eelgrass</name>
    <dbReference type="NCBI Taxonomy" id="29655"/>
    <lineage>
        <taxon>Eukaryota</taxon>
        <taxon>Viridiplantae</taxon>
        <taxon>Streptophyta</taxon>
        <taxon>Embryophyta</taxon>
        <taxon>Tracheophyta</taxon>
        <taxon>Spermatophyta</taxon>
        <taxon>Magnoliopsida</taxon>
        <taxon>Liliopsida</taxon>
        <taxon>Zosteraceae</taxon>
        <taxon>Zostera</taxon>
    </lineage>
</organism>
<dbReference type="InterPro" id="IPR011598">
    <property type="entry name" value="bHLH_dom"/>
</dbReference>
<dbReference type="OMA" id="SIAIMEH"/>
<dbReference type="AlphaFoldDB" id="A0A0K9NIV4"/>
<keyword evidence="2" id="KW-0804">Transcription</keyword>
<keyword evidence="1" id="KW-0805">Transcription regulation</keyword>
<sequence length="939" mass="104592">MGGMLRDALRTTCVQFGWSYAVFWRIVDSGGDSRRLLWEEGHLEPSKSSDFLGSSGYHAMNEWEVMQDNCDEGIGINNKFSQRENKVYALLEKKVKHQVHFIGRGIIGRAALTCNHQWICCNEFGTEAFTSEDFKEINDQISVGIQTIAIIPVLPHGVIQLGSFQMIMQDMLFVDHVRGLFVEFGFVPGVLLSEINLKRISWQTVRENNISEAAIPTEQPQNNNARPSKVVDFTQGSCSDQGNKISSSNQISQFSHSFVPEEYNSELAIFPNVESNNDILLSGSHSMVTPFRSLSSMQKNAASDSCGLSNVDVVVNQEYRFHDSSNLTTLKQPVFCNIGLQGSADDIPISGNNKTPNIGPEILPNPSYSRGFTTKSLLGRNESSLNGNTLDSGNFVAFQDNMNSKDGHCINNADLIYTTTDSMLNDTRIQGDNQLFSRDTTTVSRNSLIESTTEKQKIEDDPFQLLRNPLESSKSHFSESFPGLESIQNCVLRNFDHCQGRQKWQADLTGQNDIATERSNIYSKTVRIPTNTSNKINSDVFVEYPLDSDLYDALGLDRIPSRSIDSLDSLFGTVYTKPEGFSGDVSTSTTHLNPGSTFEATHCSVPRHEIFTDMDHDELLDAVVSKVHSRSIYSMDDNISCKTTLTNASSSVIADPPNQYQIDSTGKMVFGTSSIGIENNRSIPVSSCSFERTGDSSLVDGVYKSQISMWVENNQNMKNESTLSSNCKRDNEADKVHRKRSKPGENPRPRPKDRQMIQDRVKELREIVPNGAKCSIDALLERTIKHMCFLQCVTKHADKLKETGEPTIINKGLVLKDNFEGGATWAFEVGSQSMICPIIVEDLNPPRQLLVEMLCEDRGFFLEIADLIKGLGLTILKGVMEARNDKVWARFAVEAYTDVTRMNIFLSLVQLLEPNAVTQQGVANMNMNTNIVNIPSTNL</sequence>
<dbReference type="EMBL" id="LFYR01002156">
    <property type="protein sequence ID" value="KMZ56558.1"/>
    <property type="molecule type" value="Genomic_DNA"/>
</dbReference>
<dbReference type="GO" id="GO:0046983">
    <property type="term" value="F:protein dimerization activity"/>
    <property type="evidence" value="ECO:0007669"/>
    <property type="project" value="InterPro"/>
</dbReference>
<feature type="region of interest" description="Disordered" evidence="3">
    <location>
        <begin position="216"/>
        <end position="247"/>
    </location>
</feature>
<feature type="region of interest" description="Disordered" evidence="3">
    <location>
        <begin position="714"/>
        <end position="755"/>
    </location>
</feature>
<evidence type="ECO:0000256" key="3">
    <source>
        <dbReference type="SAM" id="MobiDB-lite"/>
    </source>
</evidence>
<keyword evidence="6" id="KW-1185">Reference proteome</keyword>
<dbReference type="OrthoDB" id="1883654at2759"/>
<evidence type="ECO:0000256" key="2">
    <source>
        <dbReference type="ARBA" id="ARBA00023163"/>
    </source>
</evidence>
<dbReference type="PROSITE" id="PS50888">
    <property type="entry name" value="BHLH"/>
    <property type="match status" value="1"/>
</dbReference>
<name>A0A0K9NIV4_ZOSMR</name>
<dbReference type="PANTHER" id="PTHR46196">
    <property type="entry name" value="TRANSCRIPTION FACTOR BHLH155-LIKE ISOFORM X1-RELATED"/>
    <property type="match status" value="1"/>
</dbReference>
<proteinExistence type="predicted"/>
<dbReference type="InterPro" id="IPR043561">
    <property type="entry name" value="LHW-like"/>
</dbReference>
<dbReference type="Pfam" id="PF23176">
    <property type="entry name" value="bHLH_LHW"/>
    <property type="match status" value="1"/>
</dbReference>
<feature type="compositionally biased region" description="Polar residues" evidence="3">
    <location>
        <begin position="234"/>
        <end position="244"/>
    </location>
</feature>
<feature type="compositionally biased region" description="Polar residues" evidence="3">
    <location>
        <begin position="714"/>
        <end position="726"/>
    </location>
</feature>
<dbReference type="Proteomes" id="UP000036987">
    <property type="component" value="Unassembled WGS sequence"/>
</dbReference>
<evidence type="ECO:0000313" key="5">
    <source>
        <dbReference type="EMBL" id="KMZ56558.1"/>
    </source>
</evidence>
<feature type="compositionally biased region" description="Basic and acidic residues" evidence="3">
    <location>
        <begin position="742"/>
        <end position="755"/>
    </location>
</feature>
<gene>
    <name evidence="5" type="ORF">ZOSMA_93G00220</name>
</gene>
<dbReference type="Pfam" id="PF14215">
    <property type="entry name" value="bHLH-MYC_N"/>
    <property type="match status" value="1"/>
</dbReference>
<reference evidence="6" key="1">
    <citation type="journal article" date="2016" name="Nature">
        <title>The genome of the seagrass Zostera marina reveals angiosperm adaptation to the sea.</title>
        <authorList>
            <person name="Olsen J.L."/>
            <person name="Rouze P."/>
            <person name="Verhelst B."/>
            <person name="Lin Y.-C."/>
            <person name="Bayer T."/>
            <person name="Collen J."/>
            <person name="Dattolo E."/>
            <person name="De Paoli E."/>
            <person name="Dittami S."/>
            <person name="Maumus F."/>
            <person name="Michel G."/>
            <person name="Kersting A."/>
            <person name="Lauritano C."/>
            <person name="Lohaus R."/>
            <person name="Toepel M."/>
            <person name="Tonon T."/>
            <person name="Vanneste K."/>
            <person name="Amirebrahimi M."/>
            <person name="Brakel J."/>
            <person name="Bostroem C."/>
            <person name="Chovatia M."/>
            <person name="Grimwood J."/>
            <person name="Jenkins J.W."/>
            <person name="Jueterbock A."/>
            <person name="Mraz A."/>
            <person name="Stam W.T."/>
            <person name="Tice H."/>
            <person name="Bornberg-Bauer E."/>
            <person name="Green P.J."/>
            <person name="Pearson G.A."/>
            <person name="Procaccini G."/>
            <person name="Duarte C.M."/>
            <person name="Schmutz J."/>
            <person name="Reusch T.B.H."/>
            <person name="Van de Peer Y."/>
        </authorList>
    </citation>
    <scope>NUCLEOTIDE SEQUENCE [LARGE SCALE GENOMIC DNA]</scope>
    <source>
        <strain evidence="6">cv. Finnish</strain>
    </source>
</reference>
<dbReference type="GO" id="GO:0006355">
    <property type="term" value="P:regulation of DNA-templated transcription"/>
    <property type="evidence" value="ECO:0000318"/>
    <property type="project" value="GO_Central"/>
</dbReference>
<dbReference type="PANTHER" id="PTHR46196:SF4">
    <property type="entry name" value="TRANSCRIPTION FACTOR LHW"/>
    <property type="match status" value="1"/>
</dbReference>
<feature type="domain" description="BHLH" evidence="4">
    <location>
        <begin position="741"/>
        <end position="790"/>
    </location>
</feature>
<comment type="caution">
    <text evidence="5">The sequence shown here is derived from an EMBL/GenBank/DDBJ whole genome shotgun (WGS) entry which is preliminary data.</text>
</comment>
<dbReference type="CDD" id="cd18915">
    <property type="entry name" value="bHLH_AtLHW_like"/>
    <property type="match status" value="1"/>
</dbReference>